<keyword evidence="1" id="KW-0472">Membrane</keyword>
<comment type="caution">
    <text evidence="2">The sequence shown here is derived from an EMBL/GenBank/DDBJ whole genome shotgun (WGS) entry which is preliminary data.</text>
</comment>
<gene>
    <name evidence="2" type="ORF">BPSY_0229</name>
</gene>
<evidence type="ECO:0000313" key="2">
    <source>
        <dbReference type="EMBL" id="KFI84352.1"/>
    </source>
</evidence>
<keyword evidence="3" id="KW-1185">Reference proteome</keyword>
<proteinExistence type="predicted"/>
<name>A0A087CM52_9BIFI</name>
<dbReference type="STRING" id="218140.BPSY_0229"/>
<dbReference type="EMBL" id="JGZI01000002">
    <property type="protein sequence ID" value="KFI84352.1"/>
    <property type="molecule type" value="Genomic_DNA"/>
</dbReference>
<organism evidence="2 3">
    <name type="scientific">Bifidobacterium psychraerophilum</name>
    <dbReference type="NCBI Taxonomy" id="218140"/>
    <lineage>
        <taxon>Bacteria</taxon>
        <taxon>Bacillati</taxon>
        <taxon>Actinomycetota</taxon>
        <taxon>Actinomycetes</taxon>
        <taxon>Bifidobacteriales</taxon>
        <taxon>Bifidobacteriaceae</taxon>
        <taxon>Bifidobacterium</taxon>
    </lineage>
</organism>
<feature type="transmembrane region" description="Helical" evidence="1">
    <location>
        <begin position="27"/>
        <end position="48"/>
    </location>
</feature>
<dbReference type="Proteomes" id="UP000029050">
    <property type="component" value="Unassembled WGS sequence"/>
</dbReference>
<keyword evidence="1" id="KW-1133">Transmembrane helix</keyword>
<dbReference type="AlphaFoldDB" id="A0A087CM52"/>
<evidence type="ECO:0000313" key="3">
    <source>
        <dbReference type="Proteomes" id="UP000029050"/>
    </source>
</evidence>
<protein>
    <submittedName>
        <fullName evidence="2">Uncharacterized protein</fullName>
    </submittedName>
</protein>
<keyword evidence="1" id="KW-0812">Transmembrane</keyword>
<accession>A0A087CM52</accession>
<sequence length="74" mass="7921">MPAPSSSLFLGRGIPQTNIHPVSKGAIMLWIVAILAVSFGLLMVLSLCRAAAIGDRQLEHLDAVNHRTDPHTGH</sequence>
<reference evidence="2 3" key="1">
    <citation type="submission" date="2014-03" db="EMBL/GenBank/DDBJ databases">
        <title>Genomics of Bifidobacteria.</title>
        <authorList>
            <person name="Ventura M."/>
            <person name="Milani C."/>
            <person name="Lugli G.A."/>
        </authorList>
    </citation>
    <scope>NUCLEOTIDE SEQUENCE [LARGE SCALE GENOMIC DNA]</scope>
    <source>
        <strain evidence="2 3">LMG 21775</strain>
    </source>
</reference>
<evidence type="ECO:0000256" key="1">
    <source>
        <dbReference type="SAM" id="Phobius"/>
    </source>
</evidence>